<dbReference type="AlphaFoldDB" id="A0A5C2S863"/>
<evidence type="ECO:0000313" key="2">
    <source>
        <dbReference type="EMBL" id="RPD59417.1"/>
    </source>
</evidence>
<proteinExistence type="predicted"/>
<organism evidence="2 3">
    <name type="scientific">Lentinus tigrinus ALCF2SS1-6</name>
    <dbReference type="NCBI Taxonomy" id="1328759"/>
    <lineage>
        <taxon>Eukaryota</taxon>
        <taxon>Fungi</taxon>
        <taxon>Dikarya</taxon>
        <taxon>Basidiomycota</taxon>
        <taxon>Agaricomycotina</taxon>
        <taxon>Agaricomycetes</taxon>
        <taxon>Polyporales</taxon>
        <taxon>Polyporaceae</taxon>
        <taxon>Lentinus</taxon>
    </lineage>
</organism>
<feature type="region of interest" description="Disordered" evidence="1">
    <location>
        <begin position="346"/>
        <end position="441"/>
    </location>
</feature>
<keyword evidence="3" id="KW-1185">Reference proteome</keyword>
<reference evidence="2" key="1">
    <citation type="journal article" date="2018" name="Genome Biol. Evol.">
        <title>Genomics and development of Lentinus tigrinus, a white-rot wood-decaying mushroom with dimorphic fruiting bodies.</title>
        <authorList>
            <person name="Wu B."/>
            <person name="Xu Z."/>
            <person name="Knudson A."/>
            <person name="Carlson A."/>
            <person name="Chen N."/>
            <person name="Kovaka S."/>
            <person name="LaButti K."/>
            <person name="Lipzen A."/>
            <person name="Pennachio C."/>
            <person name="Riley R."/>
            <person name="Schakwitz W."/>
            <person name="Umezawa K."/>
            <person name="Ohm R.A."/>
            <person name="Grigoriev I.V."/>
            <person name="Nagy L.G."/>
            <person name="Gibbons J."/>
            <person name="Hibbett D."/>
        </authorList>
    </citation>
    <scope>NUCLEOTIDE SEQUENCE [LARGE SCALE GENOMIC DNA]</scope>
    <source>
        <strain evidence="2">ALCF2SS1-6</strain>
    </source>
</reference>
<evidence type="ECO:0000256" key="1">
    <source>
        <dbReference type="SAM" id="MobiDB-lite"/>
    </source>
</evidence>
<feature type="compositionally biased region" description="Polar residues" evidence="1">
    <location>
        <begin position="1"/>
        <end position="13"/>
    </location>
</feature>
<protein>
    <submittedName>
        <fullName evidence="2">Uncharacterized protein</fullName>
    </submittedName>
</protein>
<feature type="non-terminal residue" evidence="2">
    <location>
        <position position="441"/>
    </location>
</feature>
<evidence type="ECO:0000313" key="3">
    <source>
        <dbReference type="Proteomes" id="UP000313359"/>
    </source>
</evidence>
<feature type="compositionally biased region" description="Polar residues" evidence="1">
    <location>
        <begin position="418"/>
        <end position="441"/>
    </location>
</feature>
<dbReference type="EMBL" id="ML122270">
    <property type="protein sequence ID" value="RPD59417.1"/>
    <property type="molecule type" value="Genomic_DNA"/>
</dbReference>
<accession>A0A5C2S863</accession>
<gene>
    <name evidence="2" type="ORF">L227DRAFT_612006</name>
</gene>
<sequence>MSSSVQLTDSPNVQILLGTDPRKVPSLQNLLAPPPDLVTDEDSKMATPPISTAQLAATPSESQLAHANLSSTEYAQLLYANLDAACGGPVSQRSPQTTQSDNPSQIDNAYLMPNLPDPTFSPSIIDEYHASLKNLLDPDDSGRFPGIEAVWRPFTPTDSSFPLVQTELSRARIAQAITVLGRHSLSTADFVDVSAATLSLYNLVLYSFHLNAYDDATTDVLDGVVGFLTFLLDHRSDRTTSVTSRTRLAKPARCSDSEVQDLLTPDLTELDTSTVCSVVFYTAVHQYNHPDADVALPPHLDAIADDLHIYASHLATIYRHHPTIIASGREFRTLFHQIADTAVRDYVAHPPNPDPFRPSSPDSPMHTGPDALDRGVAASRHAPGAHRTPSPPPPLSLPTNPLHSSLPPRVNPPAKAGSAQTLPIKPSTSVPAVTSTAKGPK</sequence>
<feature type="compositionally biased region" description="Low complexity" evidence="1">
    <location>
        <begin position="397"/>
        <end position="408"/>
    </location>
</feature>
<feature type="region of interest" description="Disordered" evidence="1">
    <location>
        <begin position="1"/>
        <end position="45"/>
    </location>
</feature>
<dbReference type="Proteomes" id="UP000313359">
    <property type="component" value="Unassembled WGS sequence"/>
</dbReference>
<name>A0A5C2S863_9APHY</name>